<dbReference type="InterPro" id="IPR001173">
    <property type="entry name" value="Glyco_trans_2-like"/>
</dbReference>
<dbReference type="STRING" id="437022.CC99x_00534"/>
<dbReference type="AlphaFoldDB" id="A0A0Q9YPF2"/>
<reference evidence="4" key="1">
    <citation type="submission" date="2015-09" db="EMBL/GenBank/DDBJ databases">
        <title>Draft Genome Sequences of Two Novel Amoeba-resistant Intranuclear Bacteria, Candidatus Berkiella cookevillensis and Candidatus Berkiella aquae.</title>
        <authorList>
            <person name="Mehari Y.T."/>
            <person name="Arivett B.A."/>
            <person name="Farone A.L."/>
            <person name="Gunderson J.H."/>
            <person name="Farone M.B."/>
        </authorList>
    </citation>
    <scope>NUCLEOTIDE SEQUENCE [LARGE SCALE GENOMIC DNA]</scope>
    <source>
        <strain evidence="4">CC99</strain>
    </source>
</reference>
<dbReference type="PANTHER" id="PTHR43685">
    <property type="entry name" value="GLYCOSYLTRANSFERASE"/>
    <property type="match status" value="1"/>
</dbReference>
<dbReference type="Gene3D" id="3.90.550.10">
    <property type="entry name" value="Spore Coat Polysaccharide Biosynthesis Protein SpsA, Chain A"/>
    <property type="match status" value="1"/>
</dbReference>
<keyword evidence="4" id="KW-0328">Glycosyltransferase</keyword>
<evidence type="ECO:0000313" key="6">
    <source>
        <dbReference type="Proteomes" id="UP000051494"/>
    </source>
</evidence>
<proteinExistence type="predicted"/>
<evidence type="ECO:0000313" key="4">
    <source>
        <dbReference type="EMBL" id="KRG19522.1"/>
    </source>
</evidence>
<dbReference type="EMBL" id="LKHV02000001">
    <property type="protein sequence ID" value="MCS5707519.1"/>
    <property type="molecule type" value="Genomic_DNA"/>
</dbReference>
<keyword evidence="6" id="KW-1185">Reference proteome</keyword>
<evidence type="ECO:0000256" key="1">
    <source>
        <dbReference type="ARBA" id="ARBA00022679"/>
    </source>
</evidence>
<protein>
    <submittedName>
        <fullName evidence="5">Glycosyltransferase family 2 protein</fullName>
    </submittedName>
    <submittedName>
        <fullName evidence="4">Hyaluronan synthase</fullName>
        <ecNumber evidence="4">2.4.1.212</ecNumber>
    </submittedName>
</protein>
<dbReference type="InterPro" id="IPR027791">
    <property type="entry name" value="Galactosyl_T_C"/>
</dbReference>
<organism evidence="4">
    <name type="scientific">Candidatus Berkiella cookevillensis</name>
    <dbReference type="NCBI Taxonomy" id="437022"/>
    <lineage>
        <taxon>Bacteria</taxon>
        <taxon>Pseudomonadati</taxon>
        <taxon>Pseudomonadota</taxon>
        <taxon>Gammaproteobacteria</taxon>
        <taxon>Candidatus Berkiellales</taxon>
        <taxon>Candidatus Berkiellaceae</taxon>
        <taxon>Candidatus Berkiella</taxon>
    </lineage>
</organism>
<evidence type="ECO:0000313" key="5">
    <source>
        <dbReference type="EMBL" id="MCS5707519.1"/>
    </source>
</evidence>
<dbReference type="EMBL" id="LKHV01000002">
    <property type="protein sequence ID" value="KRG19522.1"/>
    <property type="molecule type" value="Genomic_DNA"/>
</dbReference>
<dbReference type="GO" id="GO:0050501">
    <property type="term" value="F:hyaluronan synthase activity"/>
    <property type="evidence" value="ECO:0007669"/>
    <property type="project" value="UniProtKB-EC"/>
</dbReference>
<feature type="domain" description="Galactosyltransferase C-terminal" evidence="3">
    <location>
        <begin position="178"/>
        <end position="239"/>
    </location>
</feature>
<accession>A0A0Q9YPF2</accession>
<reference evidence="5" key="3">
    <citation type="submission" date="2021-06" db="EMBL/GenBank/DDBJ databases">
        <title>Genomic Description and Analysis of Intracellular Bacteria, Candidatus Berkiella cookevillensis and Candidatus Berkiella aquae.</title>
        <authorList>
            <person name="Kidane D.T."/>
            <person name="Mehari Y.T."/>
            <person name="Rice F.C."/>
            <person name="Arivett B.A."/>
            <person name="Farone A.L."/>
            <person name="Berk S.G."/>
            <person name="Farone M.B."/>
        </authorList>
    </citation>
    <scope>NUCLEOTIDE SEQUENCE</scope>
    <source>
        <strain evidence="5">CC99</strain>
    </source>
</reference>
<dbReference type="OrthoDB" id="9801954at2"/>
<dbReference type="Proteomes" id="UP000051494">
    <property type="component" value="Unassembled WGS sequence"/>
</dbReference>
<name>A0A0Q9YPF2_9GAMM</name>
<dbReference type="Pfam" id="PF00535">
    <property type="entry name" value="Glycos_transf_2"/>
    <property type="match status" value="1"/>
</dbReference>
<dbReference type="RefSeq" id="WP_057623387.1">
    <property type="nucleotide sequence ID" value="NZ_LKHV02000001.1"/>
</dbReference>
<dbReference type="InterPro" id="IPR050834">
    <property type="entry name" value="Glycosyltransf_2"/>
</dbReference>
<feature type="domain" description="Glycosyltransferase 2-like" evidence="2">
    <location>
        <begin position="7"/>
        <end position="124"/>
    </location>
</feature>
<dbReference type="PATRIC" id="fig|1590042.3.peg.552"/>
<dbReference type="Pfam" id="PF02709">
    <property type="entry name" value="Glyco_transf_7C"/>
    <property type="match status" value="1"/>
</dbReference>
<dbReference type="CDD" id="cd06420">
    <property type="entry name" value="GT2_Chondriotin_Pol_N"/>
    <property type="match status" value="1"/>
</dbReference>
<gene>
    <name evidence="4" type="primary">hyaD</name>
    <name evidence="5" type="ORF">CC99x_001230</name>
    <name evidence="4" type="ORF">CC99x_00534</name>
</gene>
<sequence length="274" mass="31588">MRNITISLIITTYNWPSALSVVFHSILQQTFPFAQLEIIVADDGSTEETRALVEEWQSKFDCPLLHIWHEDCGFRAAKIRNLAAKSACHDYMIFLDGDCILSPNFLKQHAALAEPNWFVAGNRVLLSEAFSKEVLMGVPAYTYDWLQWMCAWKQGKINRFLPTFSLPLLGLRKIAKRRWQGAKTCNLAVWREDFFAVNGLDEVYEGWGFEDSDLAVRLINNDIYKKMGQCCVPVYHLHHKEASRQLAKSNYEALQHTILSHRTWANKGLNQYSK</sequence>
<comment type="caution">
    <text evidence="4">The sequence shown here is derived from an EMBL/GenBank/DDBJ whole genome shotgun (WGS) entry which is preliminary data.</text>
</comment>
<evidence type="ECO:0000259" key="3">
    <source>
        <dbReference type="Pfam" id="PF02709"/>
    </source>
</evidence>
<reference evidence="5" key="2">
    <citation type="journal article" date="2016" name="Genome Announc.">
        <title>Draft Genome Sequences of Two Novel Amoeba-Resistant Intranuclear Bacteria, 'Candidatus Berkiella cookevillensis' and 'Candidatus Berkiella aquae'.</title>
        <authorList>
            <person name="Mehari Y.T."/>
            <person name="Arivett B.A."/>
            <person name="Farone A.L."/>
            <person name="Gunderson J.H."/>
            <person name="Farone M.B."/>
        </authorList>
    </citation>
    <scope>NUCLEOTIDE SEQUENCE</scope>
    <source>
        <strain evidence="5">CC99</strain>
    </source>
</reference>
<dbReference type="EC" id="2.4.1.212" evidence="4"/>
<keyword evidence="1 4" id="KW-0808">Transferase</keyword>
<dbReference type="InterPro" id="IPR029044">
    <property type="entry name" value="Nucleotide-diphossugar_trans"/>
</dbReference>
<evidence type="ECO:0000259" key="2">
    <source>
        <dbReference type="Pfam" id="PF00535"/>
    </source>
</evidence>
<dbReference type="SUPFAM" id="SSF53448">
    <property type="entry name" value="Nucleotide-diphospho-sugar transferases"/>
    <property type="match status" value="1"/>
</dbReference>
<dbReference type="PANTHER" id="PTHR43685:SF3">
    <property type="entry name" value="SLR2126 PROTEIN"/>
    <property type="match status" value="1"/>
</dbReference>